<dbReference type="Proteomes" id="UP000636949">
    <property type="component" value="Unassembled WGS sequence"/>
</dbReference>
<keyword evidence="3" id="KW-1185">Reference proteome</keyword>
<dbReference type="EMBL" id="BMJS01000056">
    <property type="protein sequence ID" value="GGG07687.1"/>
    <property type="molecule type" value="Genomic_DNA"/>
</dbReference>
<keyword evidence="1" id="KW-0812">Transmembrane</keyword>
<reference evidence="2" key="1">
    <citation type="journal article" date="2014" name="Int. J. Syst. Evol. Microbiol.">
        <title>Complete genome sequence of Corynebacterium casei LMG S-19264T (=DSM 44701T), isolated from a smear-ripened cheese.</title>
        <authorList>
            <consortium name="US DOE Joint Genome Institute (JGI-PGF)"/>
            <person name="Walter F."/>
            <person name="Albersmeier A."/>
            <person name="Kalinowski J."/>
            <person name="Ruckert C."/>
        </authorList>
    </citation>
    <scope>NUCLEOTIDE SEQUENCE</scope>
    <source>
        <strain evidence="2">CGMCC 1.15758</strain>
    </source>
</reference>
<dbReference type="GO" id="GO:0016020">
    <property type="term" value="C:membrane"/>
    <property type="evidence" value="ECO:0007669"/>
    <property type="project" value="InterPro"/>
</dbReference>
<dbReference type="Gene3D" id="1.20.58.390">
    <property type="entry name" value="Neurotransmitter-gated ion-channel transmembrane domain"/>
    <property type="match status" value="1"/>
</dbReference>
<dbReference type="InterPro" id="IPR036734">
    <property type="entry name" value="Neur_chan_lig-bd_sf"/>
</dbReference>
<evidence type="ECO:0008006" key="4">
    <source>
        <dbReference type="Google" id="ProtNLM"/>
    </source>
</evidence>
<sequence length="286" mass="32692">MTVGAYITHIYDINLQKKTVSAIFWLWFIYPDQLIIENNEFDIINAEKFSVLYQNTQQLSDNKTLKQYKIRATLSQDWSFENFPFSTKPLSIIIEDADFNAHTVIFSTDNINSDVDHEMAVSGWTLGADHWQTYIHHYDTNFGNPNNPNSTAYARAIYSVEMTHTNIRMFIHIFGMLYLACILILGMFFIPIKDIKSRLALNSAAIFAVVGSKISTDSILPPSNAINLIDKIQLTVLIFMVITLITVVLNYYLCEKHLKWAHIVNVGFAILTVLMIALSNVFFMLA</sequence>
<keyword evidence="1" id="KW-0472">Membrane</keyword>
<accession>A0A8J2Z737</accession>
<feature type="transmembrane region" description="Helical" evidence="1">
    <location>
        <begin position="232"/>
        <end position="253"/>
    </location>
</feature>
<evidence type="ECO:0000313" key="3">
    <source>
        <dbReference type="Proteomes" id="UP000636949"/>
    </source>
</evidence>
<dbReference type="Gene3D" id="2.70.170.10">
    <property type="entry name" value="Neurotransmitter-gated ion-channel ligand-binding domain"/>
    <property type="match status" value="1"/>
</dbReference>
<feature type="transmembrane region" description="Helical" evidence="1">
    <location>
        <begin position="260"/>
        <end position="285"/>
    </location>
</feature>
<feature type="transmembrane region" description="Helical" evidence="1">
    <location>
        <begin position="169"/>
        <end position="192"/>
    </location>
</feature>
<organism evidence="2 3">
    <name type="scientific">Cysteiniphilum litorale</name>
    <dbReference type="NCBI Taxonomy" id="2056700"/>
    <lineage>
        <taxon>Bacteria</taxon>
        <taxon>Pseudomonadati</taxon>
        <taxon>Pseudomonadota</taxon>
        <taxon>Gammaproteobacteria</taxon>
        <taxon>Thiotrichales</taxon>
        <taxon>Fastidiosibacteraceae</taxon>
        <taxon>Cysteiniphilum</taxon>
    </lineage>
</organism>
<keyword evidence="1" id="KW-1133">Transmembrane helix</keyword>
<proteinExistence type="predicted"/>
<dbReference type="AlphaFoldDB" id="A0A8J2Z737"/>
<protein>
    <recommendedName>
        <fullName evidence="4">Neurotransmitter-gated ion-channel ligand-binding domain-containing protein</fullName>
    </recommendedName>
</protein>
<comment type="caution">
    <text evidence="2">The sequence shown here is derived from an EMBL/GenBank/DDBJ whole genome shotgun (WGS) entry which is preliminary data.</text>
</comment>
<dbReference type="InterPro" id="IPR038050">
    <property type="entry name" value="Neuro_actylchol_rec"/>
</dbReference>
<evidence type="ECO:0000313" key="2">
    <source>
        <dbReference type="EMBL" id="GGG07687.1"/>
    </source>
</evidence>
<evidence type="ECO:0000256" key="1">
    <source>
        <dbReference type="SAM" id="Phobius"/>
    </source>
</evidence>
<gene>
    <name evidence="2" type="ORF">GCM10010995_26540</name>
</gene>
<name>A0A8J2Z737_9GAMM</name>
<reference evidence="2" key="2">
    <citation type="submission" date="2020-09" db="EMBL/GenBank/DDBJ databases">
        <authorList>
            <person name="Sun Q."/>
            <person name="Zhou Y."/>
        </authorList>
    </citation>
    <scope>NUCLEOTIDE SEQUENCE</scope>
    <source>
        <strain evidence="2">CGMCC 1.15758</strain>
    </source>
</reference>
<dbReference type="GO" id="GO:0005230">
    <property type="term" value="F:extracellular ligand-gated monoatomic ion channel activity"/>
    <property type="evidence" value="ECO:0007669"/>
    <property type="project" value="InterPro"/>
</dbReference>